<proteinExistence type="predicted"/>
<gene>
    <name evidence="1" type="ORF">C6568_05855</name>
</gene>
<dbReference type="Proteomes" id="UP000237925">
    <property type="component" value="Chromosome"/>
</dbReference>
<dbReference type="InterPro" id="IPR012902">
    <property type="entry name" value="N_methyl_site"/>
</dbReference>
<dbReference type="Pfam" id="PF07963">
    <property type="entry name" value="N_methyl"/>
    <property type="match status" value="1"/>
</dbReference>
<dbReference type="KEGG" id="mela:C6568_05855"/>
<dbReference type="AlphaFoldDB" id="A0A2R3QAL8"/>
<keyword evidence="2" id="KW-1185">Reference proteome</keyword>
<sequence length="219" mass="23848">MLSRAHQGGFTLMELLVVLVLVSLVMLGLASTLSGTAQTGERIDARLARADELRVASDFLHEVLGRVSGRKVSMSRDEGSSEYFFAGNAQAMQWLGIMPARHGAGGRYHFRLAVEDVAGASALVVRFTPWVADTVAPDWSQAESYVLVPQLRSLELSYQSVLAEPPVWMAQWADARQLPDRVMVSIDTASGAWPAIVVPMRANPRTDPRGLRAVFGGTR</sequence>
<evidence type="ECO:0000313" key="2">
    <source>
        <dbReference type="Proteomes" id="UP000237925"/>
    </source>
</evidence>
<dbReference type="NCBIfam" id="TIGR02532">
    <property type="entry name" value="IV_pilin_GFxxxE"/>
    <property type="match status" value="1"/>
</dbReference>
<accession>A0A2R3QAL8</accession>
<dbReference type="OrthoDB" id="8819738at2"/>
<name>A0A2R3QAL8_9BURK</name>
<protein>
    <submittedName>
        <fullName evidence="1">General secretion pathway protein GspJ</fullName>
    </submittedName>
</protein>
<dbReference type="EMBL" id="CP027667">
    <property type="protein sequence ID" value="AVO48833.1"/>
    <property type="molecule type" value="Genomic_DNA"/>
</dbReference>
<evidence type="ECO:0000313" key="1">
    <source>
        <dbReference type="EMBL" id="AVO48833.1"/>
    </source>
</evidence>
<organism evidence="1 2">
    <name type="scientific">Melaminivora suipulveris</name>
    <dbReference type="NCBI Taxonomy" id="2109913"/>
    <lineage>
        <taxon>Bacteria</taxon>
        <taxon>Pseudomonadati</taxon>
        <taxon>Pseudomonadota</taxon>
        <taxon>Betaproteobacteria</taxon>
        <taxon>Burkholderiales</taxon>
        <taxon>Comamonadaceae</taxon>
        <taxon>Melaminivora</taxon>
    </lineage>
</organism>
<reference evidence="1 2" key="1">
    <citation type="submission" date="2018-03" db="EMBL/GenBank/DDBJ databases">
        <title>Genome sequencing of Melaminivora sp.</title>
        <authorList>
            <person name="Kim S.-J."/>
            <person name="Heo J."/>
            <person name="Ahn J.-H."/>
            <person name="Kwon S.-W."/>
        </authorList>
    </citation>
    <scope>NUCLEOTIDE SEQUENCE [LARGE SCALE GENOMIC DNA]</scope>
    <source>
        <strain evidence="1 2">SC2-9</strain>
    </source>
</reference>